<protein>
    <submittedName>
        <fullName evidence="1">Uncharacterized protein</fullName>
    </submittedName>
</protein>
<name>A0A8W8I857_MAGGI</name>
<keyword evidence="2" id="KW-1185">Reference proteome</keyword>
<proteinExistence type="predicted"/>
<evidence type="ECO:0000313" key="2">
    <source>
        <dbReference type="Proteomes" id="UP000005408"/>
    </source>
</evidence>
<dbReference type="AlphaFoldDB" id="A0A8W8I857"/>
<organism evidence="1 2">
    <name type="scientific">Magallana gigas</name>
    <name type="common">Pacific oyster</name>
    <name type="synonym">Crassostrea gigas</name>
    <dbReference type="NCBI Taxonomy" id="29159"/>
    <lineage>
        <taxon>Eukaryota</taxon>
        <taxon>Metazoa</taxon>
        <taxon>Spiralia</taxon>
        <taxon>Lophotrochozoa</taxon>
        <taxon>Mollusca</taxon>
        <taxon>Bivalvia</taxon>
        <taxon>Autobranchia</taxon>
        <taxon>Pteriomorphia</taxon>
        <taxon>Ostreida</taxon>
        <taxon>Ostreoidea</taxon>
        <taxon>Ostreidae</taxon>
        <taxon>Magallana</taxon>
    </lineage>
</organism>
<reference evidence="1" key="1">
    <citation type="submission" date="2022-08" db="UniProtKB">
        <authorList>
            <consortium name="EnsemblMetazoa"/>
        </authorList>
    </citation>
    <scope>IDENTIFICATION</scope>
    <source>
        <strain evidence="1">05x7-T-G4-1.051#20</strain>
    </source>
</reference>
<dbReference type="Proteomes" id="UP000005408">
    <property type="component" value="Unassembled WGS sequence"/>
</dbReference>
<dbReference type="EnsemblMetazoa" id="G1284.1">
    <property type="protein sequence ID" value="G1284.1:cds"/>
    <property type="gene ID" value="G1284"/>
</dbReference>
<sequence length="68" mass="7668">MHLKFKWDLMDRFFIGNPYILQADPCNIFHNGCVRVIAGLTQTPRGTTVGVMKNNDPSRIMTGGHFST</sequence>
<evidence type="ECO:0000313" key="1">
    <source>
        <dbReference type="EnsemblMetazoa" id="G1284.1:cds"/>
    </source>
</evidence>
<accession>A0A8W8I857</accession>